<dbReference type="SUPFAM" id="SSF50129">
    <property type="entry name" value="GroES-like"/>
    <property type="match status" value="1"/>
</dbReference>
<reference evidence="8" key="1">
    <citation type="submission" date="2023-06" db="EMBL/GenBank/DDBJ databases">
        <title>Conoideocrella luteorostrata (Hypocreales: Clavicipitaceae), a potential biocontrol fungus for elongate hemlock scale in United States Christmas tree production areas.</title>
        <authorList>
            <person name="Barrett H."/>
            <person name="Lovett B."/>
            <person name="Macias A.M."/>
            <person name="Stajich J.E."/>
            <person name="Kasson M.T."/>
        </authorList>
    </citation>
    <scope>NUCLEOTIDE SEQUENCE</scope>
    <source>
        <strain evidence="8">ARSEF 14590</strain>
    </source>
</reference>
<dbReference type="PROSITE" id="PS00059">
    <property type="entry name" value="ADH_ZINC"/>
    <property type="match status" value="1"/>
</dbReference>
<comment type="caution">
    <text evidence="8">The sequence shown here is derived from an EMBL/GenBank/DDBJ whole genome shotgun (WGS) entry which is preliminary data.</text>
</comment>
<organism evidence="8 9">
    <name type="scientific">Conoideocrella luteorostrata</name>
    <dbReference type="NCBI Taxonomy" id="1105319"/>
    <lineage>
        <taxon>Eukaryota</taxon>
        <taxon>Fungi</taxon>
        <taxon>Dikarya</taxon>
        <taxon>Ascomycota</taxon>
        <taxon>Pezizomycotina</taxon>
        <taxon>Sordariomycetes</taxon>
        <taxon>Hypocreomycetidae</taxon>
        <taxon>Hypocreales</taxon>
        <taxon>Clavicipitaceae</taxon>
        <taxon>Conoideocrella</taxon>
    </lineage>
</organism>
<comment type="similarity">
    <text evidence="2 6">Belongs to the zinc-containing alcohol dehydrogenase family.</text>
</comment>
<dbReference type="Pfam" id="PF00107">
    <property type="entry name" value="ADH_zinc_N"/>
    <property type="match status" value="1"/>
</dbReference>
<evidence type="ECO:0000259" key="7">
    <source>
        <dbReference type="SMART" id="SM00829"/>
    </source>
</evidence>
<dbReference type="Gene3D" id="3.40.50.720">
    <property type="entry name" value="NAD(P)-binding Rossmann-like Domain"/>
    <property type="match status" value="1"/>
</dbReference>
<evidence type="ECO:0000256" key="1">
    <source>
        <dbReference type="ARBA" id="ARBA00001947"/>
    </source>
</evidence>
<dbReference type="CDD" id="cd08233">
    <property type="entry name" value="butanediol_DH_like"/>
    <property type="match status" value="1"/>
</dbReference>
<dbReference type="Pfam" id="PF08240">
    <property type="entry name" value="ADH_N"/>
    <property type="match status" value="1"/>
</dbReference>
<gene>
    <name evidence="8" type="ORF">QQS21_003396</name>
</gene>
<evidence type="ECO:0000256" key="6">
    <source>
        <dbReference type="RuleBase" id="RU361277"/>
    </source>
</evidence>
<dbReference type="GO" id="GO:0008270">
    <property type="term" value="F:zinc ion binding"/>
    <property type="evidence" value="ECO:0007669"/>
    <property type="project" value="InterPro"/>
</dbReference>
<comment type="cofactor">
    <cofactor evidence="1 6">
        <name>Zn(2+)</name>
        <dbReference type="ChEBI" id="CHEBI:29105"/>
    </cofactor>
</comment>
<evidence type="ECO:0000313" key="9">
    <source>
        <dbReference type="Proteomes" id="UP001251528"/>
    </source>
</evidence>
<sequence length="394" mass="41668">MATRTTTTDCTHVGTIRATAVSTSTAVSASPAPSTMKAVRFYGQRDIRLDTVEVPRVGAGKVKIAPKFCGICGSDLHEYLGGANLIPKPEHPHPITKETLPLTLGHEFSGIVEEVGAGVESVKAGDRVCVQPIIYDNDCRSCVRGLVNCCDQNGFVGLSGWGGGLCETMVVPESCVKVLPDNVSLEEGALVEPLAVGWHAVDISPFKETDSVLILGAGPIGLAVSQVLVGRGCKNIIVSEVSTRRREFAKQFGAHHTIDPLNENVVARVAELTGGLGADVAFDAAGVQVALDTAFESLKARGTLVNIAVWEKRAALAMNSLVFRERSYMGVATYSLGDFEAVLDAISTGKIKPASMITKTIKLDQVVEEGFHTLINDKENQVKILVDVGAGLSS</sequence>
<proteinExistence type="inferred from homology"/>
<dbReference type="InterPro" id="IPR013154">
    <property type="entry name" value="ADH-like_N"/>
</dbReference>
<dbReference type="EMBL" id="JASWJB010000044">
    <property type="protein sequence ID" value="KAK2606225.1"/>
    <property type="molecule type" value="Genomic_DNA"/>
</dbReference>
<dbReference type="PANTHER" id="PTHR43161">
    <property type="entry name" value="SORBITOL DEHYDROGENASE"/>
    <property type="match status" value="1"/>
</dbReference>
<keyword evidence="5" id="KW-0560">Oxidoreductase</keyword>
<dbReference type="GO" id="GO:0005737">
    <property type="term" value="C:cytoplasm"/>
    <property type="evidence" value="ECO:0007669"/>
    <property type="project" value="TreeGrafter"/>
</dbReference>
<dbReference type="GO" id="GO:0000721">
    <property type="term" value="F:(R,R)-butanediol dehydrogenase activity"/>
    <property type="evidence" value="ECO:0007669"/>
    <property type="project" value="TreeGrafter"/>
</dbReference>
<dbReference type="GO" id="GO:0034079">
    <property type="term" value="P:butanediol biosynthetic process"/>
    <property type="evidence" value="ECO:0007669"/>
    <property type="project" value="TreeGrafter"/>
</dbReference>
<dbReference type="SMART" id="SM00829">
    <property type="entry name" value="PKS_ER"/>
    <property type="match status" value="1"/>
</dbReference>
<keyword evidence="4 6" id="KW-0862">Zinc</keyword>
<keyword evidence="3 6" id="KW-0479">Metal-binding</keyword>
<accession>A0AAJ0CTH0</accession>
<dbReference type="InterPro" id="IPR002328">
    <property type="entry name" value="ADH_Zn_CS"/>
</dbReference>
<evidence type="ECO:0000256" key="4">
    <source>
        <dbReference type="ARBA" id="ARBA00022833"/>
    </source>
</evidence>
<dbReference type="Gene3D" id="3.90.180.10">
    <property type="entry name" value="Medium-chain alcohol dehydrogenases, catalytic domain"/>
    <property type="match status" value="1"/>
</dbReference>
<dbReference type="PANTHER" id="PTHR43161:SF23">
    <property type="entry name" value="(R,R)-BUTANEDIOL DEHYDROGENASE-RELATED"/>
    <property type="match status" value="1"/>
</dbReference>
<name>A0AAJ0CTH0_9HYPO</name>
<dbReference type="InterPro" id="IPR020843">
    <property type="entry name" value="ER"/>
</dbReference>
<dbReference type="InterPro" id="IPR013149">
    <property type="entry name" value="ADH-like_C"/>
</dbReference>
<dbReference type="InterPro" id="IPR011032">
    <property type="entry name" value="GroES-like_sf"/>
</dbReference>
<dbReference type="Proteomes" id="UP001251528">
    <property type="component" value="Unassembled WGS sequence"/>
</dbReference>
<feature type="domain" description="Enoyl reductase (ER)" evidence="7">
    <location>
        <begin position="43"/>
        <end position="386"/>
    </location>
</feature>
<evidence type="ECO:0000256" key="2">
    <source>
        <dbReference type="ARBA" id="ARBA00008072"/>
    </source>
</evidence>
<dbReference type="SUPFAM" id="SSF51735">
    <property type="entry name" value="NAD(P)-binding Rossmann-fold domains"/>
    <property type="match status" value="1"/>
</dbReference>
<protein>
    <recommendedName>
        <fullName evidence="7">Enoyl reductase (ER) domain-containing protein</fullName>
    </recommendedName>
</protein>
<evidence type="ECO:0000256" key="3">
    <source>
        <dbReference type="ARBA" id="ARBA00022723"/>
    </source>
</evidence>
<evidence type="ECO:0000256" key="5">
    <source>
        <dbReference type="ARBA" id="ARBA00023002"/>
    </source>
</evidence>
<evidence type="ECO:0000313" key="8">
    <source>
        <dbReference type="EMBL" id="KAK2606225.1"/>
    </source>
</evidence>
<dbReference type="InterPro" id="IPR036291">
    <property type="entry name" value="NAD(P)-bd_dom_sf"/>
</dbReference>
<dbReference type="AlphaFoldDB" id="A0AAJ0CTH0"/>
<keyword evidence="9" id="KW-1185">Reference proteome</keyword>